<evidence type="ECO:0000313" key="2">
    <source>
        <dbReference type="Proteomes" id="UP001242811"/>
    </source>
</evidence>
<evidence type="ECO:0000313" key="1">
    <source>
        <dbReference type="EMBL" id="MDQ0492830.1"/>
    </source>
</evidence>
<organism evidence="1 2">
    <name type="scientific">Paenibacillus brasilensis</name>
    <dbReference type="NCBI Taxonomy" id="128574"/>
    <lineage>
        <taxon>Bacteria</taxon>
        <taxon>Bacillati</taxon>
        <taxon>Bacillota</taxon>
        <taxon>Bacilli</taxon>
        <taxon>Bacillales</taxon>
        <taxon>Paenibacillaceae</taxon>
        <taxon>Paenibacillus</taxon>
    </lineage>
</organism>
<dbReference type="EMBL" id="JAUSWA010000004">
    <property type="protein sequence ID" value="MDQ0492830.1"/>
    <property type="molecule type" value="Genomic_DNA"/>
</dbReference>
<sequence length="97" mass="11333">MKKFEHLWTSDFFLLHVQANNLTGEGGMLEIVRDMQNGRKSKGHEKLRHGADSHRFIISRSHPSEVKVSIEYPSHLVLEVYKVDDRAYYPTESFFVL</sequence>
<dbReference type="RefSeq" id="WP_152380894.1">
    <property type="nucleotide sequence ID" value="NZ_CP045298.1"/>
</dbReference>
<reference evidence="1 2" key="1">
    <citation type="submission" date="2023-07" db="EMBL/GenBank/DDBJ databases">
        <title>Genomic Encyclopedia of Type Strains, Phase IV (KMG-IV): sequencing the most valuable type-strain genomes for metagenomic binning, comparative biology and taxonomic classification.</title>
        <authorList>
            <person name="Goeker M."/>
        </authorList>
    </citation>
    <scope>NUCLEOTIDE SEQUENCE [LARGE SCALE GENOMIC DNA]</scope>
    <source>
        <strain evidence="1 2">DSM 14914</strain>
    </source>
</reference>
<comment type="caution">
    <text evidence="1">The sequence shown here is derived from an EMBL/GenBank/DDBJ whole genome shotgun (WGS) entry which is preliminary data.</text>
</comment>
<name>A0ABU0KTR5_9BACL</name>
<protein>
    <submittedName>
        <fullName evidence="1">Uncharacterized protein</fullName>
    </submittedName>
</protein>
<proteinExistence type="predicted"/>
<accession>A0ABU0KTR5</accession>
<gene>
    <name evidence="1" type="ORF">QOZ95_000980</name>
</gene>
<dbReference type="Proteomes" id="UP001242811">
    <property type="component" value="Unassembled WGS sequence"/>
</dbReference>
<keyword evidence="2" id="KW-1185">Reference proteome</keyword>